<sequence>MSHSSPGVRIPLRLPTASATFAIAIAGYLAVNLSPYMITALQGAIGADFVAAGWIVTLVLLATAIIGLAVAPLCAGRSRMLVARGGLALGVLAFGIAAMSPSTEVMIASLLLGGAGAGGAVAASGAAFAAFANPDRVAGLNGLANRGVITVVLAVVPMLGLAPINVFGALALFCLIGLALSPWLPQAPITQDVPQRTRGGSPRTADRRETRAGLLLLAAFALWAVTEDSLWAMGGVLGDSQAGITAQGLGFALSGSTAGGLIGSMVLMIVGGRIGRAVPMGILMLLGSILKLATGFATDPVVFILLFIAWNTTYAVVFMYFVAVAAALAADGRWSGPLLAVYLIGSSLTPVIGAGLLASLGNQGFTLVLAIASMALAVPAVAVALFSSRGNRAAEETAPPAESLPIASKSLEA</sequence>
<feature type="transmembrane region" description="Helical" evidence="1">
    <location>
        <begin position="364"/>
        <end position="386"/>
    </location>
</feature>
<keyword evidence="1" id="KW-0472">Membrane</keyword>
<dbReference type="InterPro" id="IPR036259">
    <property type="entry name" value="MFS_trans_sf"/>
</dbReference>
<name>A0AA94XQT1_9MICC</name>
<reference evidence="2" key="1">
    <citation type="journal article" date="2022" name="Pest Manag. Sci.">
        <title>Glutamicibacter halophytocola-mediated host fitness of potato tuber moth on Solanaceae crops.</title>
        <authorList>
            <person name="Wang W."/>
            <person name="Xiao G."/>
            <person name="Du G."/>
            <person name="Chang L."/>
            <person name="Yang Y."/>
            <person name="Ye J."/>
            <person name="Chen B."/>
        </authorList>
    </citation>
    <scope>NUCLEOTIDE SEQUENCE</scope>
    <source>
        <strain evidence="2">S2</strain>
    </source>
</reference>
<feature type="transmembrane region" description="Helical" evidence="1">
    <location>
        <begin position="339"/>
        <end position="358"/>
    </location>
</feature>
<dbReference type="AlphaFoldDB" id="A0AA94XQT1"/>
<proteinExistence type="predicted"/>
<feature type="transmembrane region" description="Helical" evidence="1">
    <location>
        <begin position="210"/>
        <end position="226"/>
    </location>
</feature>
<feature type="transmembrane region" description="Helical" evidence="1">
    <location>
        <begin position="105"/>
        <end position="131"/>
    </location>
</feature>
<gene>
    <name evidence="2" type="ORF">NUH22_15685</name>
</gene>
<feature type="transmembrane region" description="Helical" evidence="1">
    <location>
        <begin position="51"/>
        <end position="74"/>
    </location>
</feature>
<dbReference type="Gene3D" id="1.20.1250.20">
    <property type="entry name" value="MFS general substrate transporter like domains"/>
    <property type="match status" value="1"/>
</dbReference>
<protein>
    <submittedName>
        <fullName evidence="2">MFS transporter</fullName>
    </submittedName>
</protein>
<feature type="transmembrane region" description="Helical" evidence="1">
    <location>
        <begin position="277"/>
        <end position="297"/>
    </location>
</feature>
<evidence type="ECO:0000313" key="2">
    <source>
        <dbReference type="EMBL" id="UUX58716.1"/>
    </source>
</evidence>
<keyword evidence="1" id="KW-0812">Transmembrane</keyword>
<keyword evidence="1" id="KW-1133">Transmembrane helix</keyword>
<dbReference type="EMBL" id="CP102487">
    <property type="protein sequence ID" value="UUX58716.1"/>
    <property type="molecule type" value="Genomic_DNA"/>
</dbReference>
<dbReference type="RefSeq" id="WP_257745578.1">
    <property type="nucleotide sequence ID" value="NZ_CP102487.1"/>
</dbReference>
<dbReference type="Proteomes" id="UP001060018">
    <property type="component" value="Chromosome"/>
</dbReference>
<feature type="transmembrane region" description="Helical" evidence="1">
    <location>
        <begin position="12"/>
        <end position="31"/>
    </location>
</feature>
<feature type="transmembrane region" description="Helical" evidence="1">
    <location>
        <begin position="143"/>
        <end position="164"/>
    </location>
</feature>
<evidence type="ECO:0000256" key="1">
    <source>
        <dbReference type="SAM" id="Phobius"/>
    </source>
</evidence>
<evidence type="ECO:0000313" key="3">
    <source>
        <dbReference type="Proteomes" id="UP001060018"/>
    </source>
</evidence>
<feature type="transmembrane region" description="Helical" evidence="1">
    <location>
        <begin position="303"/>
        <end position="327"/>
    </location>
</feature>
<feature type="transmembrane region" description="Helical" evidence="1">
    <location>
        <begin position="81"/>
        <end position="99"/>
    </location>
</feature>
<feature type="transmembrane region" description="Helical" evidence="1">
    <location>
        <begin position="246"/>
        <end position="270"/>
    </location>
</feature>
<accession>A0AA94XQT1</accession>
<dbReference type="SUPFAM" id="SSF103473">
    <property type="entry name" value="MFS general substrate transporter"/>
    <property type="match status" value="1"/>
</dbReference>
<organism evidence="2 3">
    <name type="scientific">Glutamicibacter halophytocola</name>
    <dbReference type="NCBI Taxonomy" id="1933880"/>
    <lineage>
        <taxon>Bacteria</taxon>
        <taxon>Bacillati</taxon>
        <taxon>Actinomycetota</taxon>
        <taxon>Actinomycetes</taxon>
        <taxon>Micrococcales</taxon>
        <taxon>Micrococcaceae</taxon>
        <taxon>Glutamicibacter</taxon>
    </lineage>
</organism>